<dbReference type="InterPro" id="IPR040680">
    <property type="entry name" value="DUF5643"/>
</dbReference>
<dbReference type="OrthoDB" id="2571714at2"/>
<dbReference type="Proteomes" id="UP000273145">
    <property type="component" value="Chromosome"/>
</dbReference>
<protein>
    <submittedName>
        <fullName evidence="4">DUF4179 domain-containing protein</fullName>
    </submittedName>
</protein>
<organism evidence="4 5">
    <name type="scientific">Paenibacillus lentus</name>
    <dbReference type="NCBI Taxonomy" id="1338368"/>
    <lineage>
        <taxon>Bacteria</taxon>
        <taxon>Bacillati</taxon>
        <taxon>Bacillota</taxon>
        <taxon>Bacilli</taxon>
        <taxon>Bacillales</taxon>
        <taxon>Paenibacillaceae</taxon>
        <taxon>Paenibacillus</taxon>
    </lineage>
</organism>
<dbReference type="EMBL" id="CP034248">
    <property type="protein sequence ID" value="AZK45231.1"/>
    <property type="molecule type" value="Genomic_DNA"/>
</dbReference>
<keyword evidence="1" id="KW-1133">Transmembrane helix</keyword>
<dbReference type="Pfam" id="PF18705">
    <property type="entry name" value="DUF5643"/>
    <property type="match status" value="1"/>
</dbReference>
<keyword evidence="5" id="KW-1185">Reference proteome</keyword>
<evidence type="ECO:0000259" key="3">
    <source>
        <dbReference type="Pfam" id="PF18705"/>
    </source>
</evidence>
<accession>A0A3S8RQM5</accession>
<evidence type="ECO:0000259" key="2">
    <source>
        <dbReference type="Pfam" id="PF13786"/>
    </source>
</evidence>
<evidence type="ECO:0000313" key="5">
    <source>
        <dbReference type="Proteomes" id="UP000273145"/>
    </source>
</evidence>
<dbReference type="Pfam" id="PF13786">
    <property type="entry name" value="DUF4179"/>
    <property type="match status" value="1"/>
</dbReference>
<reference evidence="4 5" key="1">
    <citation type="submission" date="2018-11" db="EMBL/GenBank/DDBJ databases">
        <title>Genome sequencing of Paenibacillus lentus DSM25539(T).</title>
        <authorList>
            <person name="Kook J.-K."/>
            <person name="Park S.-N."/>
            <person name="Lim Y.K."/>
        </authorList>
    </citation>
    <scope>NUCLEOTIDE SEQUENCE [LARGE SCALE GENOMIC DNA]</scope>
    <source>
        <strain evidence="4 5">DSM 25539</strain>
    </source>
</reference>
<name>A0A3S8RQM5_9BACL</name>
<keyword evidence="1" id="KW-0472">Membrane</keyword>
<dbReference type="Gene3D" id="2.60.40.1630">
    <property type="entry name" value="bacillus anthracis domain"/>
    <property type="match status" value="1"/>
</dbReference>
<dbReference type="KEGG" id="plen:EIM92_02625"/>
<proteinExistence type="predicted"/>
<evidence type="ECO:0000313" key="4">
    <source>
        <dbReference type="EMBL" id="AZK45231.1"/>
    </source>
</evidence>
<feature type="transmembrane region" description="Helical" evidence="1">
    <location>
        <begin position="57"/>
        <end position="78"/>
    </location>
</feature>
<dbReference type="InterPro" id="IPR025436">
    <property type="entry name" value="DUF4179"/>
</dbReference>
<gene>
    <name evidence="4" type="ORF">EIM92_02625</name>
</gene>
<dbReference type="AlphaFoldDB" id="A0A3S8RQM5"/>
<sequence>MKIYDLDKKLREIGREELNQVPEIIRQRQDQVYASLPHHPVENKTGHNIRSRIMRKFWAATAAAVILVFIGGLSGVMMSPALANSLKSLPLISNIFKLVDDLGLQTAEEQGLVEETKASVTHEGVTLHVPQVIFDGLRLSLAVQREGDHFPSAILDSEVVGEGVNAEVIHQRGEIKDFKMFINGKPTHEYKGNQRIGLSGLPTEDPHSAIFRLTAHSGPGESAYSLPDQFTLTAQFWLEGTKEPFVFELPVRKQTKTTSFSPKEVRSWRNVTVTLDEIQFTPLTTKVILNLEPEDGSREAYQNLIFELWDGQGNPVNFVGGMGALGEAGESRSELLFDRFKEAPSTVTLKAFLPEMVDPSAESGLFKLDQNGELVKQYLKELEMSVQVNQNDIEKLYNLSK</sequence>
<evidence type="ECO:0000256" key="1">
    <source>
        <dbReference type="SAM" id="Phobius"/>
    </source>
</evidence>
<keyword evidence="1" id="KW-0812">Transmembrane</keyword>
<feature type="domain" description="DUF4179" evidence="2">
    <location>
        <begin position="55"/>
        <end position="143"/>
    </location>
</feature>
<feature type="domain" description="DUF5643" evidence="3">
    <location>
        <begin position="258"/>
        <end position="353"/>
    </location>
</feature>
<dbReference type="RefSeq" id="WP_125081350.1">
    <property type="nucleotide sequence ID" value="NZ_CP034248.1"/>
</dbReference>